<dbReference type="AlphaFoldDB" id="A0A194Q315"/>
<accession>A0A194Q315</accession>
<protein>
    <submittedName>
        <fullName evidence="1">Uncharacterized protein</fullName>
    </submittedName>
</protein>
<organism evidence="1 2">
    <name type="scientific">Papilio xuthus</name>
    <name type="common">Asian swallowtail butterfly</name>
    <dbReference type="NCBI Taxonomy" id="66420"/>
    <lineage>
        <taxon>Eukaryota</taxon>
        <taxon>Metazoa</taxon>
        <taxon>Ecdysozoa</taxon>
        <taxon>Arthropoda</taxon>
        <taxon>Hexapoda</taxon>
        <taxon>Insecta</taxon>
        <taxon>Pterygota</taxon>
        <taxon>Neoptera</taxon>
        <taxon>Endopterygota</taxon>
        <taxon>Lepidoptera</taxon>
        <taxon>Glossata</taxon>
        <taxon>Ditrysia</taxon>
        <taxon>Papilionoidea</taxon>
        <taxon>Papilionidae</taxon>
        <taxon>Papilioninae</taxon>
        <taxon>Papilio</taxon>
    </lineage>
</organism>
<proteinExistence type="predicted"/>
<gene>
    <name evidence="1" type="ORF">RR46_03759</name>
</gene>
<dbReference type="Proteomes" id="UP000053268">
    <property type="component" value="Unassembled WGS sequence"/>
</dbReference>
<sequence>MQAGRSVSVVKVGGTAIAALVPGDRVSGRRCGAVVAVVVSGERRQWWGQRAASAAACARRRLSHSGARTPHAVLARATRRYTPRTLRLAPRYTHALVSGARIQYYPSQHPMLRSSE</sequence>
<evidence type="ECO:0000313" key="2">
    <source>
        <dbReference type="Proteomes" id="UP000053268"/>
    </source>
</evidence>
<reference evidence="1 2" key="1">
    <citation type="journal article" date="2015" name="Nat. Commun.">
        <title>Outbred genome sequencing and CRISPR/Cas9 gene editing in butterflies.</title>
        <authorList>
            <person name="Li X."/>
            <person name="Fan D."/>
            <person name="Zhang W."/>
            <person name="Liu G."/>
            <person name="Zhang L."/>
            <person name="Zhao L."/>
            <person name="Fang X."/>
            <person name="Chen L."/>
            <person name="Dong Y."/>
            <person name="Chen Y."/>
            <person name="Ding Y."/>
            <person name="Zhao R."/>
            <person name="Feng M."/>
            <person name="Zhu Y."/>
            <person name="Feng Y."/>
            <person name="Jiang X."/>
            <person name="Zhu D."/>
            <person name="Xiang H."/>
            <person name="Feng X."/>
            <person name="Li S."/>
            <person name="Wang J."/>
            <person name="Zhang G."/>
            <person name="Kronforst M.R."/>
            <person name="Wang W."/>
        </authorList>
    </citation>
    <scope>NUCLEOTIDE SEQUENCE [LARGE SCALE GENOMIC DNA]</scope>
    <source>
        <strain evidence="1">Ya'a_city_454_Px</strain>
        <tissue evidence="1">Whole body</tissue>
    </source>
</reference>
<name>A0A194Q315_PAPXU</name>
<dbReference type="EMBL" id="KQ459579">
    <property type="protein sequence ID" value="KPI99394.1"/>
    <property type="molecule type" value="Genomic_DNA"/>
</dbReference>
<evidence type="ECO:0000313" key="1">
    <source>
        <dbReference type="EMBL" id="KPI99394.1"/>
    </source>
</evidence>
<keyword evidence="2" id="KW-1185">Reference proteome</keyword>